<keyword evidence="2" id="KW-1185">Reference proteome</keyword>
<dbReference type="Proteomes" id="UP001199916">
    <property type="component" value="Unassembled WGS sequence"/>
</dbReference>
<reference evidence="1 2" key="1">
    <citation type="submission" date="2021-11" db="EMBL/GenBank/DDBJ databases">
        <title>Draft genome sequence of Paenibacillus profundus YoMME, a new Gram-positive bacteria with exoelectrogenic properties.</title>
        <authorList>
            <person name="Hubenova Y."/>
            <person name="Hubenova E."/>
            <person name="Manasiev Y."/>
            <person name="Peykov S."/>
            <person name="Mitov M."/>
        </authorList>
    </citation>
    <scope>NUCLEOTIDE SEQUENCE [LARGE SCALE GENOMIC DNA]</scope>
    <source>
        <strain evidence="1 2">YoMME</strain>
    </source>
</reference>
<gene>
    <name evidence="1" type="ORF">LQV63_17450</name>
</gene>
<proteinExistence type="predicted"/>
<organism evidence="1 2">
    <name type="scientific">Paenibacillus profundus</name>
    <dbReference type="NCBI Taxonomy" id="1173085"/>
    <lineage>
        <taxon>Bacteria</taxon>
        <taxon>Bacillati</taxon>
        <taxon>Bacillota</taxon>
        <taxon>Bacilli</taxon>
        <taxon>Bacillales</taxon>
        <taxon>Paenibacillaceae</taxon>
        <taxon>Paenibacillus</taxon>
    </lineage>
</organism>
<name>A0ABS8YIM8_9BACL</name>
<dbReference type="EMBL" id="JAJNBZ010000014">
    <property type="protein sequence ID" value="MCE5171089.1"/>
    <property type="molecule type" value="Genomic_DNA"/>
</dbReference>
<comment type="caution">
    <text evidence="1">The sequence shown here is derived from an EMBL/GenBank/DDBJ whole genome shotgun (WGS) entry which is preliminary data.</text>
</comment>
<evidence type="ECO:0000313" key="2">
    <source>
        <dbReference type="Proteomes" id="UP001199916"/>
    </source>
</evidence>
<protein>
    <submittedName>
        <fullName evidence="1">Uncharacterized protein</fullName>
    </submittedName>
</protein>
<accession>A0ABS8YIM8</accession>
<sequence>MKNAKEQQLEWSIKYNQDGQTVTIGTIQELLLVRSYSDKRNGHKKMLQDAHIVTNRKNARIAARTLIQR</sequence>
<evidence type="ECO:0000313" key="1">
    <source>
        <dbReference type="EMBL" id="MCE5171089.1"/>
    </source>
</evidence>